<reference evidence="2 3" key="1">
    <citation type="journal article" date="2019" name="Sci. Rep.">
        <title>Orb-weaving spider Araneus ventricosus genome elucidates the spidroin gene catalogue.</title>
        <authorList>
            <person name="Kono N."/>
            <person name="Nakamura H."/>
            <person name="Ohtoshi R."/>
            <person name="Moran D.A.P."/>
            <person name="Shinohara A."/>
            <person name="Yoshida Y."/>
            <person name="Fujiwara M."/>
            <person name="Mori M."/>
            <person name="Tomita M."/>
            <person name="Arakawa K."/>
        </authorList>
    </citation>
    <scope>NUCLEOTIDE SEQUENCE [LARGE SCALE GENOMIC DNA]</scope>
</reference>
<dbReference type="EMBL" id="BGPR01004184">
    <property type="protein sequence ID" value="GBM96853.1"/>
    <property type="molecule type" value="Genomic_DNA"/>
</dbReference>
<evidence type="ECO:0000256" key="1">
    <source>
        <dbReference type="SAM" id="MobiDB-lite"/>
    </source>
</evidence>
<dbReference type="AlphaFoldDB" id="A0A4Y2K2D4"/>
<gene>
    <name evidence="2" type="ORF">AVEN_126645_1</name>
</gene>
<organism evidence="2 3">
    <name type="scientific">Araneus ventricosus</name>
    <name type="common">Orbweaver spider</name>
    <name type="synonym">Epeira ventricosa</name>
    <dbReference type="NCBI Taxonomy" id="182803"/>
    <lineage>
        <taxon>Eukaryota</taxon>
        <taxon>Metazoa</taxon>
        <taxon>Ecdysozoa</taxon>
        <taxon>Arthropoda</taxon>
        <taxon>Chelicerata</taxon>
        <taxon>Arachnida</taxon>
        <taxon>Araneae</taxon>
        <taxon>Araneomorphae</taxon>
        <taxon>Entelegynae</taxon>
        <taxon>Araneoidea</taxon>
        <taxon>Araneidae</taxon>
        <taxon>Araneus</taxon>
    </lineage>
</organism>
<keyword evidence="3" id="KW-1185">Reference proteome</keyword>
<sequence length="188" mass="21498">MILSLEKYQTWDPRLFSLVILKSRFEATRGLFWDGPLNFFEQWSDDLDGTWQSPLHISALYQQEDVCPFMYDLACIGHHTRRIFSGIGFGPWNPPAPKPRPYHQTTSNLDPNSEQGSSQAMRHGCTTSPQIPSPPQWLWKHLRSPVTKRYKVSHPSGKVVPTVLWDARGVILIDFFTSGTINGVPEVY</sequence>
<proteinExistence type="predicted"/>
<feature type="region of interest" description="Disordered" evidence="1">
    <location>
        <begin position="95"/>
        <end position="129"/>
    </location>
</feature>
<dbReference type="Proteomes" id="UP000499080">
    <property type="component" value="Unassembled WGS sequence"/>
</dbReference>
<evidence type="ECO:0000313" key="2">
    <source>
        <dbReference type="EMBL" id="GBM96853.1"/>
    </source>
</evidence>
<feature type="compositionally biased region" description="Polar residues" evidence="1">
    <location>
        <begin position="103"/>
        <end position="129"/>
    </location>
</feature>
<evidence type="ECO:0000313" key="3">
    <source>
        <dbReference type="Proteomes" id="UP000499080"/>
    </source>
</evidence>
<name>A0A4Y2K2D4_ARAVE</name>
<protein>
    <submittedName>
        <fullName evidence="2">Uncharacterized protein</fullName>
    </submittedName>
</protein>
<accession>A0A4Y2K2D4</accession>
<comment type="caution">
    <text evidence="2">The sequence shown here is derived from an EMBL/GenBank/DDBJ whole genome shotgun (WGS) entry which is preliminary data.</text>
</comment>